<dbReference type="Gene3D" id="3.30.60.90">
    <property type="match status" value="1"/>
</dbReference>
<dbReference type="Proteomes" id="UP000663881">
    <property type="component" value="Unassembled WGS sequence"/>
</dbReference>
<name>A0A814D735_9BILA</name>
<dbReference type="InterPro" id="IPR000433">
    <property type="entry name" value="Znf_ZZ"/>
</dbReference>
<accession>A0A814D735</accession>
<dbReference type="OrthoDB" id="10002971at2759"/>
<gene>
    <name evidence="8" type="ORF">OKA104_LOCUS25492</name>
    <name evidence="7" type="ORF">VCS650_LOCUS11996</name>
</gene>
<protein>
    <recommendedName>
        <fullName evidence="6">ZZ-type domain-containing protein</fullName>
    </recommendedName>
</protein>
<keyword evidence="1" id="KW-0479">Metal-binding</keyword>
<evidence type="ECO:0000256" key="4">
    <source>
        <dbReference type="PROSITE-ProRule" id="PRU00228"/>
    </source>
</evidence>
<dbReference type="SMART" id="SM00291">
    <property type="entry name" value="ZnF_ZZ"/>
    <property type="match status" value="1"/>
</dbReference>
<feature type="coiled-coil region" evidence="5">
    <location>
        <begin position="240"/>
        <end position="275"/>
    </location>
</feature>
<dbReference type="Pfam" id="PF00569">
    <property type="entry name" value="ZZ"/>
    <property type="match status" value="1"/>
</dbReference>
<evidence type="ECO:0000259" key="6">
    <source>
        <dbReference type="PROSITE" id="PS50135"/>
    </source>
</evidence>
<keyword evidence="3" id="KW-0862">Zinc</keyword>
<dbReference type="InterPro" id="IPR043145">
    <property type="entry name" value="Znf_ZZ_sf"/>
</dbReference>
<evidence type="ECO:0000313" key="7">
    <source>
        <dbReference type="EMBL" id="CAF0949782.1"/>
    </source>
</evidence>
<feature type="domain" description="ZZ-type" evidence="6">
    <location>
        <begin position="149"/>
        <end position="200"/>
    </location>
</feature>
<keyword evidence="5" id="KW-0175">Coiled coil</keyword>
<evidence type="ECO:0000256" key="2">
    <source>
        <dbReference type="ARBA" id="ARBA00022771"/>
    </source>
</evidence>
<organism evidence="7 9">
    <name type="scientific">Adineta steineri</name>
    <dbReference type="NCBI Taxonomy" id="433720"/>
    <lineage>
        <taxon>Eukaryota</taxon>
        <taxon>Metazoa</taxon>
        <taxon>Spiralia</taxon>
        <taxon>Gnathifera</taxon>
        <taxon>Rotifera</taxon>
        <taxon>Eurotatoria</taxon>
        <taxon>Bdelloidea</taxon>
        <taxon>Adinetida</taxon>
        <taxon>Adinetidae</taxon>
        <taxon>Adineta</taxon>
    </lineage>
</organism>
<evidence type="ECO:0000313" key="9">
    <source>
        <dbReference type="Proteomes" id="UP000663891"/>
    </source>
</evidence>
<evidence type="ECO:0000256" key="3">
    <source>
        <dbReference type="ARBA" id="ARBA00022833"/>
    </source>
</evidence>
<comment type="caution">
    <text evidence="7">The sequence shown here is derived from an EMBL/GenBank/DDBJ whole genome shotgun (WGS) entry which is preliminary data.</text>
</comment>
<dbReference type="AlphaFoldDB" id="A0A814D735"/>
<sequence>MVIKCTSDGKQNSSLSIMLKCRQSVDHVACQLREKKEQIRVDRLFHALDKMSVSSENGDNQQESNKCTSSNSSIFTSDEYLYTLLAYCTHCYRIFSVEKETGVQYQQGLDYDVCDQCVTVMKTLHPSVHTFSKIPSVEPLAKLVHDYYHLDITCNGCSLKSFNGKRYQCGECSPTYNLCENCFGKKHTHHKFKYIQNPILCAQNQQTLAIRTLSLVEKNSDCNWRDSITGWTKSDAEKILKQGKKIVQIYEKKIKETENKNKRELKAAQRRLKDSNPRILDAIEDANRRLLLSSIL</sequence>
<dbReference type="SUPFAM" id="SSF57850">
    <property type="entry name" value="RING/U-box"/>
    <property type="match status" value="1"/>
</dbReference>
<proteinExistence type="predicted"/>
<dbReference type="EMBL" id="CAJNON010000091">
    <property type="protein sequence ID" value="CAF0949782.1"/>
    <property type="molecule type" value="Genomic_DNA"/>
</dbReference>
<reference evidence="7" key="1">
    <citation type="submission" date="2021-02" db="EMBL/GenBank/DDBJ databases">
        <authorList>
            <person name="Nowell W R."/>
        </authorList>
    </citation>
    <scope>NUCLEOTIDE SEQUENCE</scope>
</reference>
<dbReference type="GO" id="GO:0008270">
    <property type="term" value="F:zinc ion binding"/>
    <property type="evidence" value="ECO:0007669"/>
    <property type="project" value="UniProtKB-KW"/>
</dbReference>
<dbReference type="PROSITE" id="PS50135">
    <property type="entry name" value="ZF_ZZ_2"/>
    <property type="match status" value="1"/>
</dbReference>
<evidence type="ECO:0000313" key="8">
    <source>
        <dbReference type="EMBL" id="CAF3925085.1"/>
    </source>
</evidence>
<dbReference type="Proteomes" id="UP000663891">
    <property type="component" value="Unassembled WGS sequence"/>
</dbReference>
<evidence type="ECO:0000256" key="5">
    <source>
        <dbReference type="SAM" id="Coils"/>
    </source>
</evidence>
<evidence type="ECO:0000256" key="1">
    <source>
        <dbReference type="ARBA" id="ARBA00022723"/>
    </source>
</evidence>
<dbReference type="EMBL" id="CAJOAY010002142">
    <property type="protein sequence ID" value="CAF3925085.1"/>
    <property type="molecule type" value="Genomic_DNA"/>
</dbReference>
<keyword evidence="2 4" id="KW-0863">Zinc-finger</keyword>